<feature type="compositionally biased region" description="Basic and acidic residues" evidence="1">
    <location>
        <begin position="21"/>
        <end position="34"/>
    </location>
</feature>
<evidence type="ECO:0000313" key="2">
    <source>
        <dbReference type="EMBL" id="KAK7906857.1"/>
    </source>
</evidence>
<feature type="compositionally biased region" description="Basic and acidic residues" evidence="1">
    <location>
        <begin position="42"/>
        <end position="59"/>
    </location>
</feature>
<feature type="compositionally biased region" description="Polar residues" evidence="1">
    <location>
        <begin position="7"/>
        <end position="20"/>
    </location>
</feature>
<organism evidence="2 3">
    <name type="scientific">Mugilogobius chulae</name>
    <name type="common">yellowstripe goby</name>
    <dbReference type="NCBI Taxonomy" id="88201"/>
    <lineage>
        <taxon>Eukaryota</taxon>
        <taxon>Metazoa</taxon>
        <taxon>Chordata</taxon>
        <taxon>Craniata</taxon>
        <taxon>Vertebrata</taxon>
        <taxon>Euteleostomi</taxon>
        <taxon>Actinopterygii</taxon>
        <taxon>Neopterygii</taxon>
        <taxon>Teleostei</taxon>
        <taxon>Neoteleostei</taxon>
        <taxon>Acanthomorphata</taxon>
        <taxon>Gobiaria</taxon>
        <taxon>Gobiiformes</taxon>
        <taxon>Gobioidei</taxon>
        <taxon>Gobiidae</taxon>
        <taxon>Gobionellinae</taxon>
        <taxon>Mugilogobius</taxon>
    </lineage>
</organism>
<evidence type="ECO:0000256" key="1">
    <source>
        <dbReference type="SAM" id="MobiDB-lite"/>
    </source>
</evidence>
<dbReference type="EMBL" id="JBBPFD010000011">
    <property type="protein sequence ID" value="KAK7906857.1"/>
    <property type="molecule type" value="Genomic_DNA"/>
</dbReference>
<gene>
    <name evidence="2" type="ORF">WMY93_015469</name>
</gene>
<accession>A0AAW0NRB7</accession>
<dbReference type="Proteomes" id="UP001460270">
    <property type="component" value="Unassembled WGS sequence"/>
</dbReference>
<proteinExistence type="predicted"/>
<comment type="caution">
    <text evidence="2">The sequence shown here is derived from an EMBL/GenBank/DDBJ whole genome shotgun (WGS) entry which is preliminary data.</text>
</comment>
<evidence type="ECO:0000313" key="3">
    <source>
        <dbReference type="Proteomes" id="UP001460270"/>
    </source>
</evidence>
<sequence length="81" mass="9239">MGAGTMVTFSNRLDGTIQQNLEERRNRPLDESRARSAQTRQDFNHVLEDKNADVDSDHRAERVPEDLAGRVCYELEPLVTP</sequence>
<feature type="region of interest" description="Disordered" evidence="1">
    <location>
        <begin position="1"/>
        <end position="59"/>
    </location>
</feature>
<protein>
    <submittedName>
        <fullName evidence="2">Uncharacterized protein</fullName>
    </submittedName>
</protein>
<keyword evidence="3" id="KW-1185">Reference proteome</keyword>
<name>A0AAW0NRB7_9GOBI</name>
<dbReference type="AlphaFoldDB" id="A0AAW0NRB7"/>
<reference evidence="3" key="1">
    <citation type="submission" date="2024-04" db="EMBL/GenBank/DDBJ databases">
        <title>Salinicola lusitanus LLJ914,a marine bacterium isolated from the Okinawa Trough.</title>
        <authorList>
            <person name="Li J."/>
        </authorList>
    </citation>
    <scope>NUCLEOTIDE SEQUENCE [LARGE SCALE GENOMIC DNA]</scope>
</reference>